<dbReference type="CDD" id="cd14475">
    <property type="entry name" value="SPX_SYG1_like"/>
    <property type="match status" value="1"/>
</dbReference>
<evidence type="ECO:0000256" key="1">
    <source>
        <dbReference type="SAM" id="MobiDB-lite"/>
    </source>
</evidence>
<dbReference type="PANTHER" id="PTHR10783:SF103">
    <property type="entry name" value="SOLUTE CARRIER FAMILY 53 MEMBER 1"/>
    <property type="match status" value="1"/>
</dbReference>
<comment type="caution">
    <text evidence="3">The sequence shown here is derived from an EMBL/GenBank/DDBJ whole genome shotgun (WGS) entry which is preliminary data.</text>
</comment>
<evidence type="ECO:0000313" key="3">
    <source>
        <dbReference type="EMBL" id="KAF9579889.1"/>
    </source>
</evidence>
<name>A0A9P6FR66_9FUNG</name>
<dbReference type="AlphaFoldDB" id="A0A9P6FR66"/>
<dbReference type="GO" id="GO:0006817">
    <property type="term" value="P:phosphate ion transport"/>
    <property type="evidence" value="ECO:0007669"/>
    <property type="project" value="TreeGrafter"/>
</dbReference>
<dbReference type="Pfam" id="PF03105">
    <property type="entry name" value="SPX"/>
    <property type="match status" value="1"/>
</dbReference>
<dbReference type="GO" id="GO:0000822">
    <property type="term" value="F:inositol hexakisphosphate binding"/>
    <property type="evidence" value="ECO:0007669"/>
    <property type="project" value="TreeGrafter"/>
</dbReference>
<evidence type="ECO:0000259" key="2">
    <source>
        <dbReference type="PROSITE" id="PS51382"/>
    </source>
</evidence>
<accession>A0A9P6FR66</accession>
<feature type="domain" description="SPX" evidence="2">
    <location>
        <begin position="1"/>
        <end position="456"/>
    </location>
</feature>
<keyword evidence="4" id="KW-1185">Reference proteome</keyword>
<dbReference type="GO" id="GO:0016036">
    <property type="term" value="P:cellular response to phosphate starvation"/>
    <property type="evidence" value="ECO:0007669"/>
    <property type="project" value="TreeGrafter"/>
</dbReference>
<dbReference type="InterPro" id="IPR004331">
    <property type="entry name" value="SPX_dom"/>
</dbReference>
<gene>
    <name evidence="3" type="ORF">BGW38_003671</name>
</gene>
<organism evidence="3 4">
    <name type="scientific">Lunasporangiospora selenospora</name>
    <dbReference type="NCBI Taxonomy" id="979761"/>
    <lineage>
        <taxon>Eukaryota</taxon>
        <taxon>Fungi</taxon>
        <taxon>Fungi incertae sedis</taxon>
        <taxon>Mucoromycota</taxon>
        <taxon>Mortierellomycotina</taxon>
        <taxon>Mortierellomycetes</taxon>
        <taxon>Mortierellales</taxon>
        <taxon>Mortierellaceae</taxon>
        <taxon>Lunasporangiospora</taxon>
    </lineage>
</organism>
<dbReference type="PROSITE" id="PS51382">
    <property type="entry name" value="SPX"/>
    <property type="match status" value="1"/>
</dbReference>
<feature type="region of interest" description="Disordered" evidence="1">
    <location>
        <begin position="329"/>
        <end position="365"/>
    </location>
</feature>
<feature type="compositionally biased region" description="Polar residues" evidence="1">
    <location>
        <begin position="340"/>
        <end position="352"/>
    </location>
</feature>
<dbReference type="Proteomes" id="UP000780801">
    <property type="component" value="Unassembled WGS sequence"/>
</dbReference>
<dbReference type="GO" id="GO:0005794">
    <property type="term" value="C:Golgi apparatus"/>
    <property type="evidence" value="ECO:0007669"/>
    <property type="project" value="TreeGrafter"/>
</dbReference>
<dbReference type="PANTHER" id="PTHR10783">
    <property type="entry name" value="XENOTROPIC AND POLYTROPIC RETROVIRUS RECEPTOR 1-RELATED"/>
    <property type="match status" value="1"/>
</dbReference>
<dbReference type="OrthoDB" id="9970435at2759"/>
<dbReference type="EMBL" id="JAABOA010002423">
    <property type="protein sequence ID" value="KAF9579889.1"/>
    <property type="molecule type" value="Genomic_DNA"/>
</dbReference>
<reference evidence="3" key="1">
    <citation type="journal article" date="2020" name="Fungal Divers.">
        <title>Resolving the Mortierellaceae phylogeny through synthesis of multi-gene phylogenetics and phylogenomics.</title>
        <authorList>
            <person name="Vandepol N."/>
            <person name="Liber J."/>
            <person name="Desiro A."/>
            <person name="Na H."/>
            <person name="Kennedy M."/>
            <person name="Barry K."/>
            <person name="Grigoriev I.V."/>
            <person name="Miller A.N."/>
            <person name="O'Donnell K."/>
            <person name="Stajich J.E."/>
            <person name="Bonito G."/>
        </authorList>
    </citation>
    <scope>NUCLEOTIDE SEQUENCE</scope>
    <source>
        <strain evidence="3">KOD1015</strain>
    </source>
</reference>
<feature type="non-terminal residue" evidence="3">
    <location>
        <position position="1"/>
    </location>
</feature>
<proteinExistence type="predicted"/>
<sequence length="505" mass="57189">MKFAKYLQEEIVPEWRKAYINYKQGKRHLKDIEHALDRLEHESPDFVHRRVPAHVLNPVEELDGVALLANGPLSPQELERPDFIYTHSASSSESSTAGGHYTTPIIKKGHGRNYSAIVIPPSPTIPSHDATSQTNGFSQPSNPLTFVNDTPSAAEGSMAMSHDTIEFVEPIHNRPAGRSATSQSSTSAIFQFGQTARSRSFRLLRSLSTRFSMAVPVEVPSRTRSIQVEDNSLDSIIEQLLPEEKVFFQFLDQQLDMVNRFYEEKELEAVTKLKVIKQQLYIANEWKRRYDDKMTQAQPEGGWYVSEWSRVKKGIDSLIKTETVPENVTIGTLRRDSAPKQPSSGDGSTSLSPADPEQGIRYRDNKRLVGLDSPTAGIMSGGFSIEGPVIVQEEEDHNARLSHKVARTRIKAALYEFYRSLEMIRNYKVLNHTGFVKILKKFDKTAQWKASRTFVVSKLRPAYFMSSSTIQNLIDETESIYIESFEKGHRRRGMAKLRIPDSKGR</sequence>
<protein>
    <recommendedName>
        <fullName evidence="2">SPX domain-containing protein</fullName>
    </recommendedName>
</protein>
<evidence type="ECO:0000313" key="4">
    <source>
        <dbReference type="Proteomes" id="UP000780801"/>
    </source>
</evidence>
<dbReference type="GO" id="GO:0005886">
    <property type="term" value="C:plasma membrane"/>
    <property type="evidence" value="ECO:0007669"/>
    <property type="project" value="TreeGrafter"/>
</dbReference>